<keyword evidence="3" id="KW-0540">Nuclease</keyword>
<protein>
    <submittedName>
        <fullName evidence="9">Type II toxin-antitoxin system VapC family toxin</fullName>
    </submittedName>
</protein>
<dbReference type="Pfam" id="PF01850">
    <property type="entry name" value="PIN"/>
    <property type="match status" value="1"/>
</dbReference>
<dbReference type="InterPro" id="IPR050556">
    <property type="entry name" value="Type_II_TA_system_RNase"/>
</dbReference>
<dbReference type="GO" id="GO:0004518">
    <property type="term" value="F:nuclease activity"/>
    <property type="evidence" value="ECO:0007669"/>
    <property type="project" value="UniProtKB-KW"/>
</dbReference>
<reference evidence="9" key="2">
    <citation type="journal article" date="2021" name="Sci. Rep.">
        <title>The distribution of antibiotic resistance genes in chicken gut microbiota commensals.</title>
        <authorList>
            <person name="Juricova H."/>
            <person name="Matiasovicova J."/>
            <person name="Kubasova T."/>
            <person name="Cejkova D."/>
            <person name="Rychlik I."/>
        </authorList>
    </citation>
    <scope>NUCLEOTIDE SEQUENCE</scope>
    <source>
        <strain evidence="9">An824</strain>
    </source>
</reference>
<dbReference type="RefSeq" id="WP_205103716.1">
    <property type="nucleotide sequence ID" value="NZ_JACJJG010000013.1"/>
</dbReference>
<accession>A0A939B6V6</accession>
<dbReference type="AlphaFoldDB" id="A0A939B6V6"/>
<keyword evidence="4" id="KW-0479">Metal-binding</keyword>
<keyword evidence="10" id="KW-1185">Reference proteome</keyword>
<proteinExistence type="inferred from homology"/>
<name>A0A939B6V6_9BACT</name>
<evidence type="ECO:0000256" key="4">
    <source>
        <dbReference type="ARBA" id="ARBA00022723"/>
    </source>
</evidence>
<feature type="domain" description="PIN" evidence="8">
    <location>
        <begin position="4"/>
        <end position="117"/>
    </location>
</feature>
<organism evidence="9 10">
    <name type="scientific">Marseilla massiliensis</name>
    <dbReference type="NCBI Taxonomy" id="1841864"/>
    <lineage>
        <taxon>Bacteria</taxon>
        <taxon>Pseudomonadati</taxon>
        <taxon>Bacteroidota</taxon>
        <taxon>Bacteroidia</taxon>
        <taxon>Bacteroidales</taxon>
        <taxon>Prevotellaceae</taxon>
        <taxon>Marseilla</taxon>
    </lineage>
</organism>
<keyword evidence="2" id="KW-1277">Toxin-antitoxin system</keyword>
<evidence type="ECO:0000256" key="7">
    <source>
        <dbReference type="ARBA" id="ARBA00038093"/>
    </source>
</evidence>
<dbReference type="GO" id="GO:0016787">
    <property type="term" value="F:hydrolase activity"/>
    <property type="evidence" value="ECO:0007669"/>
    <property type="project" value="UniProtKB-KW"/>
</dbReference>
<dbReference type="PANTHER" id="PTHR33653:SF1">
    <property type="entry name" value="RIBONUCLEASE VAPC2"/>
    <property type="match status" value="1"/>
</dbReference>
<keyword evidence="6" id="KW-0460">Magnesium</keyword>
<comment type="cofactor">
    <cofactor evidence="1">
        <name>Mg(2+)</name>
        <dbReference type="ChEBI" id="CHEBI:18420"/>
    </cofactor>
</comment>
<dbReference type="InterPro" id="IPR002716">
    <property type="entry name" value="PIN_dom"/>
</dbReference>
<comment type="similarity">
    <text evidence="7">Belongs to the PINc/VapC protein family.</text>
</comment>
<dbReference type="EMBL" id="JACJJG010000013">
    <property type="protein sequence ID" value="MBM6673121.1"/>
    <property type="molecule type" value="Genomic_DNA"/>
</dbReference>
<dbReference type="CDD" id="cd18743">
    <property type="entry name" value="PIN_VapC4-5_FitB-like"/>
    <property type="match status" value="1"/>
</dbReference>
<evidence type="ECO:0000313" key="10">
    <source>
        <dbReference type="Proteomes" id="UP000706891"/>
    </source>
</evidence>
<gene>
    <name evidence="9" type="ORF">H6A34_04430</name>
</gene>
<evidence type="ECO:0000259" key="8">
    <source>
        <dbReference type="Pfam" id="PF01850"/>
    </source>
</evidence>
<dbReference type="Gene3D" id="3.40.50.1010">
    <property type="entry name" value="5'-nuclease"/>
    <property type="match status" value="1"/>
</dbReference>
<keyword evidence="5" id="KW-0378">Hydrolase</keyword>
<evidence type="ECO:0000256" key="5">
    <source>
        <dbReference type="ARBA" id="ARBA00022801"/>
    </source>
</evidence>
<dbReference type="Proteomes" id="UP000706891">
    <property type="component" value="Unassembled WGS sequence"/>
</dbReference>
<sequence>MKQYLLDTNICIFFLRGKYEVADQLMEIGIGNCHISEITVGELLYGAACSIQKEKHLSQINDLIGLLSVEPIYPVLPVYAEIKAELRRQGSMIDDFDLLIGATAICKNMTLVTENVRHLSHIPDINIENWINR</sequence>
<dbReference type="GO" id="GO:0046872">
    <property type="term" value="F:metal ion binding"/>
    <property type="evidence" value="ECO:0007669"/>
    <property type="project" value="UniProtKB-KW"/>
</dbReference>
<evidence type="ECO:0000256" key="6">
    <source>
        <dbReference type="ARBA" id="ARBA00022842"/>
    </source>
</evidence>
<evidence type="ECO:0000256" key="1">
    <source>
        <dbReference type="ARBA" id="ARBA00001946"/>
    </source>
</evidence>
<dbReference type="SUPFAM" id="SSF88723">
    <property type="entry name" value="PIN domain-like"/>
    <property type="match status" value="1"/>
</dbReference>
<comment type="caution">
    <text evidence="9">The sequence shown here is derived from an EMBL/GenBank/DDBJ whole genome shotgun (WGS) entry which is preliminary data.</text>
</comment>
<evidence type="ECO:0000313" key="9">
    <source>
        <dbReference type="EMBL" id="MBM6673121.1"/>
    </source>
</evidence>
<evidence type="ECO:0000256" key="2">
    <source>
        <dbReference type="ARBA" id="ARBA00022649"/>
    </source>
</evidence>
<reference evidence="9" key="1">
    <citation type="submission" date="2020-08" db="EMBL/GenBank/DDBJ databases">
        <authorList>
            <person name="Cejkova D."/>
            <person name="Kubasova T."/>
            <person name="Jahodarova E."/>
            <person name="Rychlik I."/>
        </authorList>
    </citation>
    <scope>NUCLEOTIDE SEQUENCE</scope>
    <source>
        <strain evidence="9">An824</strain>
    </source>
</reference>
<evidence type="ECO:0000256" key="3">
    <source>
        <dbReference type="ARBA" id="ARBA00022722"/>
    </source>
</evidence>
<dbReference type="PANTHER" id="PTHR33653">
    <property type="entry name" value="RIBONUCLEASE VAPC2"/>
    <property type="match status" value="1"/>
</dbReference>
<dbReference type="InterPro" id="IPR029060">
    <property type="entry name" value="PIN-like_dom_sf"/>
</dbReference>